<evidence type="ECO:0000313" key="2">
    <source>
        <dbReference type="Proteomes" id="UP000814033"/>
    </source>
</evidence>
<gene>
    <name evidence="1" type="ORF">FA95DRAFT_1469487</name>
</gene>
<dbReference type="Proteomes" id="UP000814033">
    <property type="component" value="Unassembled WGS sequence"/>
</dbReference>
<sequence>LQWAQNQHALTWKLLGEMEQPENFRVLFGKRKKKRYKMTNGDKKVDVYKRITRTLIPQLFVLDPAKITNWVKVKAEELIELYKKHSQKLQVTGGGINDKSDDDRQYVSDNPVEFLEFYISANGPDNETPERARNLWESITDAFPFFPRMHCI</sequence>
<proteinExistence type="predicted"/>
<organism evidence="1 2">
    <name type="scientific">Auriscalpium vulgare</name>
    <dbReference type="NCBI Taxonomy" id="40419"/>
    <lineage>
        <taxon>Eukaryota</taxon>
        <taxon>Fungi</taxon>
        <taxon>Dikarya</taxon>
        <taxon>Basidiomycota</taxon>
        <taxon>Agaricomycotina</taxon>
        <taxon>Agaricomycetes</taxon>
        <taxon>Russulales</taxon>
        <taxon>Auriscalpiaceae</taxon>
        <taxon>Auriscalpium</taxon>
    </lineage>
</organism>
<evidence type="ECO:0000313" key="1">
    <source>
        <dbReference type="EMBL" id="KAI0041850.1"/>
    </source>
</evidence>
<dbReference type="EMBL" id="MU276098">
    <property type="protein sequence ID" value="KAI0041850.1"/>
    <property type="molecule type" value="Genomic_DNA"/>
</dbReference>
<keyword evidence="2" id="KW-1185">Reference proteome</keyword>
<feature type="non-terminal residue" evidence="1">
    <location>
        <position position="1"/>
    </location>
</feature>
<comment type="caution">
    <text evidence="1">The sequence shown here is derived from an EMBL/GenBank/DDBJ whole genome shotgun (WGS) entry which is preliminary data.</text>
</comment>
<reference evidence="1" key="2">
    <citation type="journal article" date="2022" name="New Phytol.">
        <title>Evolutionary transition to the ectomycorrhizal habit in the genomes of a hyperdiverse lineage of mushroom-forming fungi.</title>
        <authorList>
            <person name="Looney B."/>
            <person name="Miyauchi S."/>
            <person name="Morin E."/>
            <person name="Drula E."/>
            <person name="Courty P.E."/>
            <person name="Kohler A."/>
            <person name="Kuo A."/>
            <person name="LaButti K."/>
            <person name="Pangilinan J."/>
            <person name="Lipzen A."/>
            <person name="Riley R."/>
            <person name="Andreopoulos W."/>
            <person name="He G."/>
            <person name="Johnson J."/>
            <person name="Nolan M."/>
            <person name="Tritt A."/>
            <person name="Barry K.W."/>
            <person name="Grigoriev I.V."/>
            <person name="Nagy L.G."/>
            <person name="Hibbett D."/>
            <person name="Henrissat B."/>
            <person name="Matheny P.B."/>
            <person name="Labbe J."/>
            <person name="Martin F.M."/>
        </authorList>
    </citation>
    <scope>NUCLEOTIDE SEQUENCE</scope>
    <source>
        <strain evidence="1">FP105234-sp</strain>
    </source>
</reference>
<accession>A0ACB8RE43</accession>
<protein>
    <submittedName>
        <fullName evidence="1">Uncharacterized protein</fullName>
    </submittedName>
</protein>
<reference evidence="1" key="1">
    <citation type="submission" date="2021-02" db="EMBL/GenBank/DDBJ databases">
        <authorList>
            <consortium name="DOE Joint Genome Institute"/>
            <person name="Ahrendt S."/>
            <person name="Looney B.P."/>
            <person name="Miyauchi S."/>
            <person name="Morin E."/>
            <person name="Drula E."/>
            <person name="Courty P.E."/>
            <person name="Chicoki N."/>
            <person name="Fauchery L."/>
            <person name="Kohler A."/>
            <person name="Kuo A."/>
            <person name="Labutti K."/>
            <person name="Pangilinan J."/>
            <person name="Lipzen A."/>
            <person name="Riley R."/>
            <person name="Andreopoulos W."/>
            <person name="He G."/>
            <person name="Johnson J."/>
            <person name="Barry K.W."/>
            <person name="Grigoriev I.V."/>
            <person name="Nagy L."/>
            <person name="Hibbett D."/>
            <person name="Henrissat B."/>
            <person name="Matheny P.B."/>
            <person name="Labbe J."/>
            <person name="Martin F."/>
        </authorList>
    </citation>
    <scope>NUCLEOTIDE SEQUENCE</scope>
    <source>
        <strain evidence="1">FP105234-sp</strain>
    </source>
</reference>
<feature type="non-terminal residue" evidence="1">
    <location>
        <position position="152"/>
    </location>
</feature>
<name>A0ACB8RE43_9AGAM</name>